<evidence type="ECO:0000313" key="3">
    <source>
        <dbReference type="EMBL" id="TQM26266.1"/>
    </source>
</evidence>
<keyword evidence="4" id="KW-1185">Reference proteome</keyword>
<evidence type="ECO:0000259" key="2">
    <source>
        <dbReference type="Pfam" id="PF00296"/>
    </source>
</evidence>
<gene>
    <name evidence="3" type="ORF">FB390_6452</name>
</gene>
<keyword evidence="3" id="KW-0503">Monooxygenase</keyword>
<dbReference type="InterPro" id="IPR050564">
    <property type="entry name" value="F420-G6PD/mer"/>
</dbReference>
<name>A0A543EXE9_9NOCA</name>
<organism evidence="3 4">
    <name type="scientific">Nocardia bhagyanarayanae</name>
    <dbReference type="NCBI Taxonomy" id="1215925"/>
    <lineage>
        <taxon>Bacteria</taxon>
        <taxon>Bacillati</taxon>
        <taxon>Actinomycetota</taxon>
        <taxon>Actinomycetes</taxon>
        <taxon>Mycobacteriales</taxon>
        <taxon>Nocardiaceae</taxon>
        <taxon>Nocardia</taxon>
    </lineage>
</organism>
<reference evidence="3 4" key="1">
    <citation type="submission" date="2019-06" db="EMBL/GenBank/DDBJ databases">
        <title>Sequencing the genomes of 1000 actinobacteria strains.</title>
        <authorList>
            <person name="Klenk H.-P."/>
        </authorList>
    </citation>
    <scope>NUCLEOTIDE SEQUENCE [LARGE SCALE GENOMIC DNA]</scope>
    <source>
        <strain evidence="3 4">DSM 103495</strain>
    </source>
</reference>
<dbReference type="EMBL" id="VFPG01000002">
    <property type="protein sequence ID" value="TQM26266.1"/>
    <property type="molecule type" value="Genomic_DNA"/>
</dbReference>
<evidence type="ECO:0000256" key="1">
    <source>
        <dbReference type="ARBA" id="ARBA00023002"/>
    </source>
</evidence>
<dbReference type="AlphaFoldDB" id="A0A543EXE9"/>
<keyword evidence="1" id="KW-0560">Oxidoreductase</keyword>
<dbReference type="GO" id="GO:0016705">
    <property type="term" value="F:oxidoreductase activity, acting on paired donors, with incorporation or reduction of molecular oxygen"/>
    <property type="evidence" value="ECO:0007669"/>
    <property type="project" value="InterPro"/>
</dbReference>
<dbReference type="InterPro" id="IPR011251">
    <property type="entry name" value="Luciferase-like_dom"/>
</dbReference>
<sequence length="280" mass="28903">MAAGAAARSVADMTLQLGVILPTSSPDPEQPILGDVRAAARFAEAAGLESVWSTDHLVASAPILDSTVVLATAAAVTDRVRIGYGVLLLALRPVAWAAKQIGALQYVSENRLLLGVGTGNPAHGDVGWRAAGASFADRGQRTDEALRLLPDLVAGKPVTLTDGTELALSPGATMPPILVAGDGPRARRRAAEYADGWITIGASPTRIAASARELTTLAEGFRRTTPTITVVVPPLSTVPAQAADQLAEYATAGAERVILAPSPAGWEASYEFAAELQQSL</sequence>
<dbReference type="Proteomes" id="UP000316331">
    <property type="component" value="Unassembled WGS sequence"/>
</dbReference>
<evidence type="ECO:0000313" key="4">
    <source>
        <dbReference type="Proteomes" id="UP000316331"/>
    </source>
</evidence>
<protein>
    <submittedName>
        <fullName evidence="3">Luciferase-like monooxygenase</fullName>
    </submittedName>
</protein>
<dbReference type="Gene3D" id="3.20.20.30">
    <property type="entry name" value="Luciferase-like domain"/>
    <property type="match status" value="1"/>
</dbReference>
<dbReference type="PANTHER" id="PTHR43244:SF1">
    <property type="entry name" value="5,10-METHYLENETETRAHYDROMETHANOPTERIN REDUCTASE"/>
    <property type="match status" value="1"/>
</dbReference>
<dbReference type="SUPFAM" id="SSF51679">
    <property type="entry name" value="Bacterial luciferase-like"/>
    <property type="match status" value="1"/>
</dbReference>
<proteinExistence type="predicted"/>
<feature type="domain" description="Luciferase-like" evidence="2">
    <location>
        <begin position="19"/>
        <end position="250"/>
    </location>
</feature>
<dbReference type="InterPro" id="IPR036661">
    <property type="entry name" value="Luciferase-like_sf"/>
</dbReference>
<dbReference type="GO" id="GO:0004497">
    <property type="term" value="F:monooxygenase activity"/>
    <property type="evidence" value="ECO:0007669"/>
    <property type="project" value="UniProtKB-KW"/>
</dbReference>
<dbReference type="Pfam" id="PF00296">
    <property type="entry name" value="Bac_luciferase"/>
    <property type="match status" value="1"/>
</dbReference>
<comment type="caution">
    <text evidence="3">The sequence shown here is derived from an EMBL/GenBank/DDBJ whole genome shotgun (WGS) entry which is preliminary data.</text>
</comment>
<dbReference type="PANTHER" id="PTHR43244">
    <property type="match status" value="1"/>
</dbReference>
<accession>A0A543EXE9</accession>